<dbReference type="OrthoDB" id="6089716at2"/>
<sequence>MSLAKRADGLRAYPVKGGEYLAGNAVIFLVAGLAVPFAAADDSAVCAGVSRLGVDNCQGADSTERVAVEVGERKFLNAGDITLADVGETAFFADEHTLSADSNTSKRPKAGVITQVDDDGVWVSLGI</sequence>
<dbReference type="RefSeq" id="WP_007465964.1">
    <property type="nucleotide sequence ID" value="NZ_AMZO01000016.1"/>
</dbReference>
<evidence type="ECO:0000256" key="1">
    <source>
        <dbReference type="SAM" id="Phobius"/>
    </source>
</evidence>
<keyword evidence="3" id="KW-1185">Reference proteome</keyword>
<comment type="caution">
    <text evidence="2">The sequence shown here is derived from an EMBL/GenBank/DDBJ whole genome shotgun (WGS) entry which is preliminary data.</text>
</comment>
<dbReference type="EMBL" id="AMZO01000016">
    <property type="protein sequence ID" value="ELR65849.1"/>
    <property type="molecule type" value="Genomic_DNA"/>
</dbReference>
<gene>
    <name evidence="2" type="ORF">C942_00936</name>
</gene>
<accession>L8JEA8</accession>
<evidence type="ECO:0000313" key="3">
    <source>
        <dbReference type="Proteomes" id="UP000011134"/>
    </source>
</evidence>
<dbReference type="AlphaFoldDB" id="L8JEA8"/>
<protein>
    <submittedName>
        <fullName evidence="2">Uncharacterized protein</fullName>
    </submittedName>
</protein>
<keyword evidence="1" id="KW-1133">Transmembrane helix</keyword>
<keyword evidence="1" id="KW-0472">Membrane</keyword>
<dbReference type="PATRIC" id="fig|1056511.3.peg.2429"/>
<evidence type="ECO:0000313" key="2">
    <source>
        <dbReference type="EMBL" id="ELR65849.1"/>
    </source>
</evidence>
<proteinExistence type="predicted"/>
<dbReference type="Proteomes" id="UP000011134">
    <property type="component" value="Unassembled WGS sequence"/>
</dbReference>
<reference evidence="2 3" key="1">
    <citation type="submission" date="2012-12" db="EMBL/GenBank/DDBJ databases">
        <title>Genome Assembly of Photobacterium sp. AK15.</title>
        <authorList>
            <person name="Khatri I."/>
            <person name="Vaidya B."/>
            <person name="Srinivas T.N.R."/>
            <person name="Subramanian S."/>
            <person name="Pinnaka A."/>
        </authorList>
    </citation>
    <scope>NUCLEOTIDE SEQUENCE [LARGE SCALE GENOMIC DNA]</scope>
    <source>
        <strain evidence="2 3">AK15</strain>
    </source>
</reference>
<name>L8JEA8_9GAMM</name>
<organism evidence="2 3">
    <name type="scientific">Photobacterium marinum</name>
    <dbReference type="NCBI Taxonomy" id="1056511"/>
    <lineage>
        <taxon>Bacteria</taxon>
        <taxon>Pseudomonadati</taxon>
        <taxon>Pseudomonadota</taxon>
        <taxon>Gammaproteobacteria</taxon>
        <taxon>Vibrionales</taxon>
        <taxon>Vibrionaceae</taxon>
        <taxon>Photobacterium</taxon>
    </lineage>
</organism>
<feature type="transmembrane region" description="Helical" evidence="1">
    <location>
        <begin position="21"/>
        <end position="40"/>
    </location>
</feature>
<keyword evidence="1" id="KW-0812">Transmembrane</keyword>